<evidence type="ECO:0000313" key="1">
    <source>
        <dbReference type="EMBL" id="VEL25677.1"/>
    </source>
</evidence>
<name>A0A3S5BZA6_9PLAT</name>
<evidence type="ECO:0000313" key="2">
    <source>
        <dbReference type="Proteomes" id="UP000784294"/>
    </source>
</evidence>
<sequence length="92" mass="10184">MPNCEQMSKQSWIQVTLLSLHTPDFLSGLLLCRPKGRPADPLAGLKPFIIPRGIRRPCFNLQQICWSYRPGDAPGRIAFSIIAVRSPPPASS</sequence>
<keyword evidence="2" id="KW-1185">Reference proteome</keyword>
<comment type="caution">
    <text evidence="1">The sequence shown here is derived from an EMBL/GenBank/DDBJ whole genome shotgun (WGS) entry which is preliminary data.</text>
</comment>
<gene>
    <name evidence="1" type="ORF">PXEA_LOCUS19117</name>
</gene>
<protein>
    <submittedName>
        <fullName evidence="1">Uncharacterized protein</fullName>
    </submittedName>
</protein>
<reference evidence="1" key="1">
    <citation type="submission" date="2018-11" db="EMBL/GenBank/DDBJ databases">
        <authorList>
            <consortium name="Pathogen Informatics"/>
        </authorList>
    </citation>
    <scope>NUCLEOTIDE SEQUENCE</scope>
</reference>
<proteinExistence type="predicted"/>
<organism evidence="1 2">
    <name type="scientific">Protopolystoma xenopodis</name>
    <dbReference type="NCBI Taxonomy" id="117903"/>
    <lineage>
        <taxon>Eukaryota</taxon>
        <taxon>Metazoa</taxon>
        <taxon>Spiralia</taxon>
        <taxon>Lophotrochozoa</taxon>
        <taxon>Platyhelminthes</taxon>
        <taxon>Monogenea</taxon>
        <taxon>Polyopisthocotylea</taxon>
        <taxon>Polystomatidea</taxon>
        <taxon>Polystomatidae</taxon>
        <taxon>Protopolystoma</taxon>
    </lineage>
</organism>
<accession>A0A3S5BZA6</accession>
<dbReference type="EMBL" id="CAAALY010075576">
    <property type="protein sequence ID" value="VEL25677.1"/>
    <property type="molecule type" value="Genomic_DNA"/>
</dbReference>
<dbReference type="AlphaFoldDB" id="A0A3S5BZA6"/>
<dbReference type="Proteomes" id="UP000784294">
    <property type="component" value="Unassembled WGS sequence"/>
</dbReference>